<comment type="caution">
    <text evidence="1">The sequence shown here is derived from an EMBL/GenBank/DDBJ whole genome shotgun (WGS) entry which is preliminary data.</text>
</comment>
<accession>A0A9J6A952</accession>
<dbReference type="EMBL" id="JACXVP010000002">
    <property type="protein sequence ID" value="KAG5620511.1"/>
    <property type="molecule type" value="Genomic_DNA"/>
</dbReference>
<keyword evidence="2" id="KW-1185">Reference proteome</keyword>
<protein>
    <submittedName>
        <fullName evidence="1">Uncharacterized protein</fullName>
    </submittedName>
</protein>
<gene>
    <name evidence="1" type="ORF">H5410_005729</name>
</gene>
<reference evidence="1 2" key="1">
    <citation type="submission" date="2020-09" db="EMBL/GenBank/DDBJ databases">
        <title>De no assembly of potato wild relative species, Solanum commersonii.</title>
        <authorList>
            <person name="Cho K."/>
        </authorList>
    </citation>
    <scope>NUCLEOTIDE SEQUENCE [LARGE SCALE GENOMIC DNA]</scope>
    <source>
        <strain evidence="1">LZ3.2</strain>
        <tissue evidence="1">Leaf</tissue>
    </source>
</reference>
<evidence type="ECO:0000313" key="2">
    <source>
        <dbReference type="Proteomes" id="UP000824120"/>
    </source>
</evidence>
<organism evidence="1 2">
    <name type="scientific">Solanum commersonii</name>
    <name type="common">Commerson's wild potato</name>
    <name type="synonym">Commerson's nightshade</name>
    <dbReference type="NCBI Taxonomy" id="4109"/>
    <lineage>
        <taxon>Eukaryota</taxon>
        <taxon>Viridiplantae</taxon>
        <taxon>Streptophyta</taxon>
        <taxon>Embryophyta</taxon>
        <taxon>Tracheophyta</taxon>
        <taxon>Spermatophyta</taxon>
        <taxon>Magnoliopsida</taxon>
        <taxon>eudicotyledons</taxon>
        <taxon>Gunneridae</taxon>
        <taxon>Pentapetalae</taxon>
        <taxon>asterids</taxon>
        <taxon>lamiids</taxon>
        <taxon>Solanales</taxon>
        <taxon>Solanaceae</taxon>
        <taxon>Solanoideae</taxon>
        <taxon>Solaneae</taxon>
        <taxon>Solanum</taxon>
    </lineage>
</organism>
<name>A0A9J6A952_SOLCO</name>
<proteinExistence type="predicted"/>
<dbReference type="Proteomes" id="UP000824120">
    <property type="component" value="Chromosome 2"/>
</dbReference>
<dbReference type="AlphaFoldDB" id="A0A9J6A952"/>
<evidence type="ECO:0000313" key="1">
    <source>
        <dbReference type="EMBL" id="KAG5620511.1"/>
    </source>
</evidence>
<sequence>MKVEAEQKINQQKCRGKKGEWRGFITYLTGRSWIHGGGVGEVSIWVFIHGICETCKYPKYMCPELIHFMVLTSFLVKAELSHSPTQLRRWCGTSDEGLESSLCFGRLVIV</sequence>